<dbReference type="SMART" id="SM00530">
    <property type="entry name" value="HTH_XRE"/>
    <property type="match status" value="1"/>
</dbReference>
<keyword evidence="4" id="KW-1185">Reference proteome</keyword>
<reference evidence="3 4" key="1">
    <citation type="submission" date="2017-05" db="EMBL/GenBank/DDBJ databases">
        <title>Biotechnological potential of actinobacteria isolated from South African environments.</title>
        <authorList>
            <person name="Le Roes-Hill M."/>
            <person name="Prins A."/>
            <person name="Durrell K.A."/>
        </authorList>
    </citation>
    <scope>NUCLEOTIDE SEQUENCE [LARGE SCALE GENOMIC DNA]</scope>
    <source>
        <strain evidence="3 4">HMC13</strain>
    </source>
</reference>
<protein>
    <recommendedName>
        <fullName evidence="2">HTH cro/C1-type domain-containing protein</fullName>
    </recommendedName>
</protein>
<evidence type="ECO:0000313" key="3">
    <source>
        <dbReference type="EMBL" id="OUD04732.1"/>
    </source>
</evidence>
<accession>A0A243SAP3</accession>
<gene>
    <name evidence="3" type="ORF">CA983_02975</name>
</gene>
<comment type="caution">
    <text evidence="3">The sequence shown here is derived from an EMBL/GenBank/DDBJ whole genome shotgun (WGS) entry which is preliminary data.</text>
</comment>
<dbReference type="SUPFAM" id="SSF47413">
    <property type="entry name" value="lambda repressor-like DNA-binding domains"/>
    <property type="match status" value="1"/>
</dbReference>
<sequence>MTNDHAGQSVCRVPRDLPDEDDWLLHERRRIGRRIRDARLDHNLTQEQVFLAVPMNRKFYQEIEAGQANPSLETLLRISRVIGVTISDLLQ</sequence>
<name>A0A243SAP3_9ACTN</name>
<dbReference type="GO" id="GO:0003677">
    <property type="term" value="F:DNA binding"/>
    <property type="evidence" value="ECO:0007669"/>
    <property type="project" value="UniProtKB-KW"/>
</dbReference>
<dbReference type="InterPro" id="IPR050807">
    <property type="entry name" value="TransReg_Diox_bact_type"/>
</dbReference>
<evidence type="ECO:0000259" key="2">
    <source>
        <dbReference type="PROSITE" id="PS50943"/>
    </source>
</evidence>
<keyword evidence="1" id="KW-0238">DNA-binding</keyword>
<dbReference type="CDD" id="cd00093">
    <property type="entry name" value="HTH_XRE"/>
    <property type="match status" value="1"/>
</dbReference>
<dbReference type="EMBL" id="NGFN01000008">
    <property type="protein sequence ID" value="OUD04732.1"/>
    <property type="molecule type" value="Genomic_DNA"/>
</dbReference>
<feature type="domain" description="HTH cro/C1-type" evidence="2">
    <location>
        <begin position="35"/>
        <end position="89"/>
    </location>
</feature>
<dbReference type="Gene3D" id="1.10.260.40">
    <property type="entry name" value="lambda repressor-like DNA-binding domains"/>
    <property type="match status" value="1"/>
</dbReference>
<dbReference type="PROSITE" id="PS50943">
    <property type="entry name" value="HTH_CROC1"/>
    <property type="match status" value="1"/>
</dbReference>
<dbReference type="InterPro" id="IPR001387">
    <property type="entry name" value="Cro/C1-type_HTH"/>
</dbReference>
<organism evidence="3 4">
    <name type="scientific">Streptomyces swartbergensis</name>
    <dbReference type="NCBI Taxonomy" id="487165"/>
    <lineage>
        <taxon>Bacteria</taxon>
        <taxon>Bacillati</taxon>
        <taxon>Actinomycetota</taxon>
        <taxon>Actinomycetes</taxon>
        <taxon>Kitasatosporales</taxon>
        <taxon>Streptomycetaceae</taxon>
        <taxon>Streptomyces</taxon>
    </lineage>
</organism>
<proteinExistence type="predicted"/>
<dbReference type="PANTHER" id="PTHR46797">
    <property type="entry name" value="HTH-TYPE TRANSCRIPTIONAL REGULATOR"/>
    <property type="match status" value="1"/>
</dbReference>
<dbReference type="GO" id="GO:0005829">
    <property type="term" value="C:cytosol"/>
    <property type="evidence" value="ECO:0007669"/>
    <property type="project" value="TreeGrafter"/>
</dbReference>
<evidence type="ECO:0000313" key="4">
    <source>
        <dbReference type="Proteomes" id="UP000195105"/>
    </source>
</evidence>
<dbReference type="GO" id="GO:0003700">
    <property type="term" value="F:DNA-binding transcription factor activity"/>
    <property type="evidence" value="ECO:0007669"/>
    <property type="project" value="TreeGrafter"/>
</dbReference>
<dbReference type="AlphaFoldDB" id="A0A243SAP3"/>
<dbReference type="Proteomes" id="UP000195105">
    <property type="component" value="Unassembled WGS sequence"/>
</dbReference>
<dbReference type="Pfam" id="PF01381">
    <property type="entry name" value="HTH_3"/>
    <property type="match status" value="1"/>
</dbReference>
<dbReference type="PANTHER" id="PTHR46797:SF1">
    <property type="entry name" value="METHYLPHOSPHONATE SYNTHASE"/>
    <property type="match status" value="1"/>
</dbReference>
<evidence type="ECO:0000256" key="1">
    <source>
        <dbReference type="ARBA" id="ARBA00023125"/>
    </source>
</evidence>
<dbReference type="InterPro" id="IPR010982">
    <property type="entry name" value="Lambda_DNA-bd_dom_sf"/>
</dbReference>